<dbReference type="Gene3D" id="3.30.420.610">
    <property type="entry name" value="LOTUS domain-like"/>
    <property type="match status" value="1"/>
</dbReference>
<comment type="caution">
    <text evidence="1">The sequence shown here is derived from an EMBL/GenBank/DDBJ whole genome shotgun (WGS) entry which is preliminary data.</text>
</comment>
<evidence type="ECO:0008006" key="3">
    <source>
        <dbReference type="Google" id="ProtNLM"/>
    </source>
</evidence>
<gene>
    <name evidence="1" type="ORF">BCT49_22450</name>
</gene>
<evidence type="ECO:0000313" key="2">
    <source>
        <dbReference type="Proteomes" id="UP000235406"/>
    </source>
</evidence>
<accession>A0A2N7KJQ5</accession>
<dbReference type="OrthoDB" id="571278at2"/>
<name>A0A2N7KJQ5_9VIBR</name>
<dbReference type="RefSeq" id="WP_102434018.1">
    <property type="nucleotide sequence ID" value="NZ_CAWNVI010000029.1"/>
</dbReference>
<organism evidence="1 2">
    <name type="scientific">Vibrio lentus</name>
    <dbReference type="NCBI Taxonomy" id="136468"/>
    <lineage>
        <taxon>Bacteria</taxon>
        <taxon>Pseudomonadati</taxon>
        <taxon>Pseudomonadota</taxon>
        <taxon>Gammaproteobacteria</taxon>
        <taxon>Vibrionales</taxon>
        <taxon>Vibrionaceae</taxon>
        <taxon>Vibrio</taxon>
    </lineage>
</organism>
<protein>
    <recommendedName>
        <fullName evidence="3">HTH OST-type domain-containing protein</fullName>
    </recommendedName>
</protein>
<proteinExistence type="predicted"/>
<dbReference type="InterPro" id="IPR041966">
    <property type="entry name" value="LOTUS-like"/>
</dbReference>
<reference evidence="2" key="1">
    <citation type="submission" date="2016-07" db="EMBL/GenBank/DDBJ databases">
        <title>Nontailed viruses are major unrecognized killers of bacteria in the ocean.</title>
        <authorList>
            <person name="Kauffman K."/>
            <person name="Hussain F."/>
            <person name="Yang J."/>
            <person name="Arevalo P."/>
            <person name="Brown J."/>
            <person name="Cutler M."/>
            <person name="Kelly L."/>
            <person name="Polz M.F."/>
        </authorList>
    </citation>
    <scope>NUCLEOTIDE SEQUENCE [LARGE SCALE GENOMIC DNA]</scope>
    <source>
        <strain evidence="2">10N.261.46.F8</strain>
    </source>
</reference>
<dbReference type="EMBL" id="MCZK01000029">
    <property type="protein sequence ID" value="PMM76346.1"/>
    <property type="molecule type" value="Genomic_DNA"/>
</dbReference>
<dbReference type="AlphaFoldDB" id="A0A2N7KJQ5"/>
<evidence type="ECO:0000313" key="1">
    <source>
        <dbReference type="EMBL" id="PMM76346.1"/>
    </source>
</evidence>
<dbReference type="Proteomes" id="UP000235406">
    <property type="component" value="Unassembled WGS sequence"/>
</dbReference>
<sequence length="278" mass="32282">MSSDNMVSEVQRKIGRNILLFQQLEYVLKYVIANGQLSGYSSDIEQIIASKRESVNRQTMGQLVGQFVENYNPTRGESSYELEELKEAHFSFDFRVETDEKSYENQKEALARLVLERNKLVHHFLPEFDPNSYESCSKVEKKLDDQADRVRIEVENILNFAQKLSDMRKEISDFLSSEDGKKELLLSFLRQDRLVILLAEISSQVAREDGWTLMSTAGQLVKQHAPDELELLHKGSEHKSLKSLMLKTEMFEFIEESTDKGGVRVLYKLKKEHQNLYF</sequence>